<sequence>MQIRQLPDYLVNQIAAGEVIERPAAAVKELVENAIDAGASTVEVDLRDGGKSLIRVRDNGAGMSREALSLCVERHATSKLPDDDLVNIRHLGFRGEALPSIGAVSRLSITTKHKDEQSGWALALEGGKKKEPIPASHPQGTTVEVKDLFYATPARLKFLKTDRAEYAAVKEMLTRIAMAHPSVTFKLTHNGAGSLFLNGEQGELGDIRHTRLSALLGKDFGENSVPVDAAREYVNVSGYAGLPSFDKGSAQHQFLFVNGRPVRDRLLLGCVRAAYSDLLSRDRHPVVALYIDVPPEEVDVNVHPAKAEVRFRDNALVRGAIVSALKHALLAGGQVTSSTISSYALSSFRPQSSGPALPLSRGSYPSRSSYGNLAERMDQAYAPMMMEPVPSARAELPAAALEETSYPLGAPRAQLHENYIVAQTQDGIVLVDQHAAHERLVYERFKAQMKDGGIASQGLLVPEIIDMSDVRIHALLEKADLLRSLGLDIEAFGQGSIAVRSAPAILTGKIDIAGLVNDVADELEENESSILLEEKLNAVLSTMACHGSVRSGRRLSIEEMNALLRKMEETENSGHCNHGRPTYITLSLKDIEKLFHRR</sequence>
<dbReference type="FunFam" id="3.30.565.10:FF:000003">
    <property type="entry name" value="DNA mismatch repair endonuclease MutL"/>
    <property type="match status" value="1"/>
</dbReference>
<protein>
    <recommendedName>
        <fullName evidence="2 5">DNA mismatch repair protein MutL</fullName>
    </recommendedName>
</protein>
<dbReference type="SUPFAM" id="SSF55874">
    <property type="entry name" value="ATPase domain of HSP90 chaperone/DNA topoisomerase II/histidine kinase"/>
    <property type="match status" value="1"/>
</dbReference>
<dbReference type="SUPFAM" id="SSF54211">
    <property type="entry name" value="Ribosomal protein S5 domain 2-like"/>
    <property type="match status" value="1"/>
</dbReference>
<name>A0A2W5MVQ6_9BACT</name>
<dbReference type="InterPro" id="IPR014790">
    <property type="entry name" value="MutL_C"/>
</dbReference>
<keyword evidence="4 5" id="KW-0234">DNA repair</keyword>
<dbReference type="GO" id="GO:0005524">
    <property type="term" value="F:ATP binding"/>
    <property type="evidence" value="ECO:0007669"/>
    <property type="project" value="InterPro"/>
</dbReference>
<evidence type="ECO:0000313" key="8">
    <source>
        <dbReference type="EMBL" id="PZQ45381.1"/>
    </source>
</evidence>
<dbReference type="Gene3D" id="3.30.1540.20">
    <property type="entry name" value="MutL, C-terminal domain, dimerisation subdomain"/>
    <property type="match status" value="1"/>
</dbReference>
<dbReference type="InterPro" id="IPR042120">
    <property type="entry name" value="MutL_C_dimsub"/>
</dbReference>
<feature type="domain" description="MutL C-terminal dimerisation" evidence="6">
    <location>
        <begin position="411"/>
        <end position="555"/>
    </location>
</feature>
<dbReference type="Pfam" id="PF13589">
    <property type="entry name" value="HATPase_c_3"/>
    <property type="match status" value="1"/>
</dbReference>
<dbReference type="InterPro" id="IPR036890">
    <property type="entry name" value="HATPase_C_sf"/>
</dbReference>
<comment type="similarity">
    <text evidence="1 5">Belongs to the DNA mismatch repair MutL/HexB family.</text>
</comment>
<dbReference type="InterPro" id="IPR020667">
    <property type="entry name" value="DNA_mismatch_repair_MutL"/>
</dbReference>
<dbReference type="InterPro" id="IPR020568">
    <property type="entry name" value="Ribosomal_Su5_D2-typ_SF"/>
</dbReference>
<dbReference type="InterPro" id="IPR014721">
    <property type="entry name" value="Ribsml_uS5_D2-typ_fold_subgr"/>
</dbReference>
<evidence type="ECO:0000256" key="3">
    <source>
        <dbReference type="ARBA" id="ARBA00022763"/>
    </source>
</evidence>
<dbReference type="Gene3D" id="3.30.230.10">
    <property type="match status" value="1"/>
</dbReference>
<dbReference type="GO" id="GO:0140664">
    <property type="term" value="F:ATP-dependent DNA damage sensor activity"/>
    <property type="evidence" value="ECO:0007669"/>
    <property type="project" value="InterPro"/>
</dbReference>
<dbReference type="GO" id="GO:0004519">
    <property type="term" value="F:endonuclease activity"/>
    <property type="evidence" value="ECO:0007669"/>
    <property type="project" value="UniProtKB-KW"/>
</dbReference>
<dbReference type="PANTHER" id="PTHR10073">
    <property type="entry name" value="DNA MISMATCH REPAIR PROTEIN MLH, PMS, MUTL"/>
    <property type="match status" value="1"/>
</dbReference>
<keyword evidence="8" id="KW-0255">Endonuclease</keyword>
<dbReference type="GO" id="GO:0030983">
    <property type="term" value="F:mismatched DNA binding"/>
    <property type="evidence" value="ECO:0007669"/>
    <property type="project" value="InterPro"/>
</dbReference>
<dbReference type="Proteomes" id="UP000249417">
    <property type="component" value="Unassembled WGS sequence"/>
</dbReference>
<dbReference type="InterPro" id="IPR038973">
    <property type="entry name" value="MutL/Mlh/Pms-like"/>
</dbReference>
<dbReference type="AlphaFoldDB" id="A0A2W5MVQ6"/>
<gene>
    <name evidence="5" type="primary">mutL</name>
    <name evidence="8" type="ORF">DI551_07530</name>
</gene>
<evidence type="ECO:0000256" key="4">
    <source>
        <dbReference type="ARBA" id="ARBA00023204"/>
    </source>
</evidence>
<keyword evidence="8" id="KW-0540">Nuclease</keyword>
<evidence type="ECO:0000256" key="2">
    <source>
        <dbReference type="ARBA" id="ARBA00021975"/>
    </source>
</evidence>
<dbReference type="Gene3D" id="3.30.565.10">
    <property type="entry name" value="Histidine kinase-like ATPase, C-terminal domain"/>
    <property type="match status" value="1"/>
</dbReference>
<comment type="function">
    <text evidence="5">This protein is involved in the repair of mismatches in DNA. It is required for dam-dependent methyl-directed DNA mismatch repair. May act as a 'molecular matchmaker', a protein that promotes the formation of a stable complex between two or more DNA-binding proteins in an ATP-dependent manner without itself being part of a final effector complex.</text>
</comment>
<dbReference type="NCBIfam" id="TIGR00585">
    <property type="entry name" value="mutl"/>
    <property type="match status" value="1"/>
</dbReference>
<dbReference type="GO" id="GO:0006298">
    <property type="term" value="P:mismatch repair"/>
    <property type="evidence" value="ECO:0007669"/>
    <property type="project" value="UniProtKB-UniRule"/>
</dbReference>
<dbReference type="InterPro" id="IPR014762">
    <property type="entry name" value="DNA_mismatch_repair_CS"/>
</dbReference>
<dbReference type="GO" id="GO:0016887">
    <property type="term" value="F:ATP hydrolysis activity"/>
    <property type="evidence" value="ECO:0007669"/>
    <property type="project" value="InterPro"/>
</dbReference>
<proteinExistence type="inferred from homology"/>
<evidence type="ECO:0000259" key="7">
    <source>
        <dbReference type="SMART" id="SM01340"/>
    </source>
</evidence>
<evidence type="ECO:0000256" key="1">
    <source>
        <dbReference type="ARBA" id="ARBA00006082"/>
    </source>
</evidence>
<organism evidence="8 9">
    <name type="scientific">Micavibrio aeruginosavorus</name>
    <dbReference type="NCBI Taxonomy" id="349221"/>
    <lineage>
        <taxon>Bacteria</taxon>
        <taxon>Pseudomonadati</taxon>
        <taxon>Bdellovibrionota</taxon>
        <taxon>Bdellovibrionia</taxon>
        <taxon>Bdellovibrionales</taxon>
        <taxon>Pseudobdellovibrionaceae</taxon>
        <taxon>Micavibrio</taxon>
    </lineage>
</organism>
<dbReference type="GO" id="GO:0032300">
    <property type="term" value="C:mismatch repair complex"/>
    <property type="evidence" value="ECO:0007669"/>
    <property type="project" value="InterPro"/>
</dbReference>
<accession>A0A2W5MVQ6</accession>
<dbReference type="SUPFAM" id="SSF118116">
    <property type="entry name" value="DNA mismatch repair protein MutL"/>
    <property type="match status" value="1"/>
</dbReference>
<evidence type="ECO:0000256" key="5">
    <source>
        <dbReference type="HAMAP-Rule" id="MF_00149"/>
    </source>
</evidence>
<dbReference type="PROSITE" id="PS00058">
    <property type="entry name" value="DNA_MISMATCH_REPAIR_1"/>
    <property type="match status" value="1"/>
</dbReference>
<dbReference type="Pfam" id="PF01119">
    <property type="entry name" value="DNA_mis_repair"/>
    <property type="match status" value="1"/>
</dbReference>
<reference evidence="8 9" key="1">
    <citation type="submission" date="2017-08" db="EMBL/GenBank/DDBJ databases">
        <title>Infants hospitalized years apart are colonized by the same room-sourced microbial strains.</title>
        <authorList>
            <person name="Brooks B."/>
            <person name="Olm M.R."/>
            <person name="Firek B.A."/>
            <person name="Baker R."/>
            <person name="Thomas B.C."/>
            <person name="Morowitz M.J."/>
            <person name="Banfield J.F."/>
        </authorList>
    </citation>
    <scope>NUCLEOTIDE SEQUENCE [LARGE SCALE GENOMIC DNA]</scope>
    <source>
        <strain evidence="8">S2_005_002_R2_29</strain>
    </source>
</reference>
<dbReference type="SMART" id="SM00853">
    <property type="entry name" value="MutL_C"/>
    <property type="match status" value="1"/>
</dbReference>
<dbReference type="CDD" id="cd00782">
    <property type="entry name" value="MutL_Trans"/>
    <property type="match status" value="1"/>
</dbReference>
<dbReference type="InterPro" id="IPR013507">
    <property type="entry name" value="DNA_mismatch_S5_2-like"/>
</dbReference>
<dbReference type="Pfam" id="PF08676">
    <property type="entry name" value="MutL_C"/>
    <property type="match status" value="1"/>
</dbReference>
<keyword evidence="8" id="KW-0378">Hydrolase</keyword>
<dbReference type="EMBL" id="QFQB01000051">
    <property type="protein sequence ID" value="PZQ45381.1"/>
    <property type="molecule type" value="Genomic_DNA"/>
</dbReference>
<evidence type="ECO:0000313" key="9">
    <source>
        <dbReference type="Proteomes" id="UP000249417"/>
    </source>
</evidence>
<dbReference type="Gene3D" id="3.30.1370.100">
    <property type="entry name" value="MutL, C-terminal domain, regulatory subdomain"/>
    <property type="match status" value="1"/>
</dbReference>
<keyword evidence="3 5" id="KW-0227">DNA damage</keyword>
<dbReference type="InterPro" id="IPR037198">
    <property type="entry name" value="MutL_C_sf"/>
</dbReference>
<comment type="caution">
    <text evidence="8">The sequence shown here is derived from an EMBL/GenBank/DDBJ whole genome shotgun (WGS) entry which is preliminary data.</text>
</comment>
<dbReference type="PANTHER" id="PTHR10073:SF12">
    <property type="entry name" value="DNA MISMATCH REPAIR PROTEIN MLH1"/>
    <property type="match status" value="1"/>
</dbReference>
<evidence type="ECO:0000259" key="6">
    <source>
        <dbReference type="SMART" id="SM00853"/>
    </source>
</evidence>
<dbReference type="InterPro" id="IPR042121">
    <property type="entry name" value="MutL_C_regsub"/>
</dbReference>
<dbReference type="InterPro" id="IPR002099">
    <property type="entry name" value="MutL/Mlh/PMS"/>
</dbReference>
<dbReference type="SMART" id="SM01340">
    <property type="entry name" value="DNA_mis_repair"/>
    <property type="match status" value="1"/>
</dbReference>
<dbReference type="HAMAP" id="MF_00149">
    <property type="entry name" value="DNA_mis_repair"/>
    <property type="match status" value="1"/>
</dbReference>
<feature type="domain" description="DNA mismatch repair protein S5" evidence="7">
    <location>
        <begin position="212"/>
        <end position="330"/>
    </location>
</feature>
<dbReference type="NCBIfam" id="NF000953">
    <property type="entry name" value="PRK00095.2-4"/>
    <property type="match status" value="1"/>
</dbReference>
<dbReference type="CDD" id="cd16926">
    <property type="entry name" value="HATPase_MutL-MLH-PMS-like"/>
    <property type="match status" value="1"/>
</dbReference>